<evidence type="ECO:0000256" key="1">
    <source>
        <dbReference type="SAM" id="MobiDB-lite"/>
    </source>
</evidence>
<dbReference type="NCBIfam" id="TIGR01662">
    <property type="entry name" value="HAD-SF-IIIA"/>
    <property type="match status" value="1"/>
</dbReference>
<dbReference type="GO" id="GO:0006281">
    <property type="term" value="P:DNA repair"/>
    <property type="evidence" value="ECO:0007669"/>
    <property type="project" value="TreeGrafter"/>
</dbReference>
<dbReference type="InterPro" id="IPR036412">
    <property type="entry name" value="HAD-like_sf"/>
</dbReference>
<feature type="region of interest" description="Disordered" evidence="1">
    <location>
        <begin position="41"/>
        <end position="104"/>
    </location>
</feature>
<dbReference type="Pfam" id="PF14716">
    <property type="entry name" value="HHH_8"/>
    <property type="match status" value="1"/>
</dbReference>
<dbReference type="GO" id="GO:0003690">
    <property type="term" value="F:double-stranded DNA binding"/>
    <property type="evidence" value="ECO:0007669"/>
    <property type="project" value="TreeGrafter"/>
</dbReference>
<dbReference type="Proteomes" id="UP001472866">
    <property type="component" value="Chromosome 02"/>
</dbReference>
<dbReference type="SUPFAM" id="SSF56784">
    <property type="entry name" value="HAD-like"/>
    <property type="match status" value="1"/>
</dbReference>
<dbReference type="Gene3D" id="1.10.150.110">
    <property type="entry name" value="DNA polymerase beta, N-terminal domain-like"/>
    <property type="match status" value="1"/>
</dbReference>
<dbReference type="EMBL" id="CP151502">
    <property type="protein sequence ID" value="WZN60066.1"/>
    <property type="molecule type" value="Genomic_DNA"/>
</dbReference>
<feature type="compositionally biased region" description="Basic and acidic residues" evidence="1">
    <location>
        <begin position="78"/>
        <end position="92"/>
    </location>
</feature>
<dbReference type="InterPro" id="IPR006549">
    <property type="entry name" value="HAD-SF_hydro_IIIA"/>
</dbReference>
<dbReference type="Pfam" id="PF08645">
    <property type="entry name" value="PNK3P"/>
    <property type="match status" value="1"/>
</dbReference>
<dbReference type="AlphaFoldDB" id="A0AAX4P262"/>
<proteinExistence type="predicted"/>
<dbReference type="PANTHER" id="PTHR12083:SF9">
    <property type="entry name" value="BIFUNCTIONAL POLYNUCLEOTIDE PHOSPHATASE_KINASE"/>
    <property type="match status" value="1"/>
</dbReference>
<dbReference type="GO" id="GO:0046403">
    <property type="term" value="F:polynucleotide 3'-phosphatase activity"/>
    <property type="evidence" value="ECO:0007669"/>
    <property type="project" value="TreeGrafter"/>
</dbReference>
<dbReference type="InterPro" id="IPR027421">
    <property type="entry name" value="DNA_pol_lamdba_lyase_dom_sf"/>
</dbReference>
<evidence type="ECO:0000313" key="4">
    <source>
        <dbReference type="Proteomes" id="UP001472866"/>
    </source>
</evidence>
<dbReference type="GO" id="GO:0046404">
    <property type="term" value="F:ATP-dependent polydeoxyribonucleotide 5'-hydroxyl-kinase activity"/>
    <property type="evidence" value="ECO:0007669"/>
    <property type="project" value="TreeGrafter"/>
</dbReference>
<keyword evidence="4" id="KW-1185">Reference proteome</keyword>
<accession>A0AAX4P262</accession>
<name>A0AAX4P262_9CHLO</name>
<feature type="domain" description="Crossover junction endonuclease MUS81-like HHH" evidence="2">
    <location>
        <begin position="331"/>
        <end position="400"/>
    </location>
</feature>
<sequence length="435" mass="47835">MVDGDWADGVSTGKLKRFLVSNGVDVADCLERDDLVKKAKATPDLPLQQLVSPEASKKSKYFSTPAPEGAPEGDEGDKENAAAKRPAGEAKVKKAKRPKKVDEHEIPDAVEGSVHDLGRDWRFLCPGLIFKTYGVGGDEPPATKVAAFDLDGTLIRVKSGRPFSVSPDDWCPFNAKVFKTLEKFHKDGYRIVVFSNQAGVGKKVLGKASLNLRTKVDNVAYKRNPKDPLGGGELRFPFVFFCANRKDEVYRKPADGMFTYFRDTVNAGAALDLGASFYCGDMAGRPGDLDVTDKEFAERCGLPFRTPEEVFGPAGGKAAVPKRDKDGDQTNHNEELCEIFLKISAKLKEVDKFKARAFENAATTLKDYDKKVEGKKEAMKLRGIGKSIGEKVEEYCTTGKIKLMEELFGTVEATKEKAKKEAEEKEQGMAFAFMD</sequence>
<dbReference type="InterPro" id="IPR023214">
    <property type="entry name" value="HAD_sf"/>
</dbReference>
<dbReference type="NCBIfam" id="TIGR01664">
    <property type="entry name" value="DNA-3'-Pase"/>
    <property type="match status" value="1"/>
</dbReference>
<protein>
    <submittedName>
        <fullName evidence="3">Bifunctional polynucleotide phosphatase/kinase</fullName>
    </submittedName>
</protein>
<dbReference type="PANTHER" id="PTHR12083">
    <property type="entry name" value="BIFUNCTIONAL POLYNUCLEOTIDE PHOSPHATASE/KINASE"/>
    <property type="match status" value="1"/>
</dbReference>
<dbReference type="InterPro" id="IPR010996">
    <property type="entry name" value="HHH_MUS81"/>
</dbReference>
<dbReference type="InterPro" id="IPR013954">
    <property type="entry name" value="PNK3P"/>
</dbReference>
<dbReference type="SUPFAM" id="SSF47802">
    <property type="entry name" value="DNA polymerase beta, N-terminal domain-like"/>
    <property type="match status" value="1"/>
</dbReference>
<evidence type="ECO:0000313" key="3">
    <source>
        <dbReference type="EMBL" id="WZN60066.1"/>
    </source>
</evidence>
<dbReference type="Gene3D" id="3.40.50.1000">
    <property type="entry name" value="HAD superfamily/HAD-like"/>
    <property type="match status" value="1"/>
</dbReference>
<gene>
    <name evidence="3" type="ORF">HKI87_02g15940</name>
</gene>
<evidence type="ECO:0000259" key="2">
    <source>
        <dbReference type="Pfam" id="PF14716"/>
    </source>
</evidence>
<reference evidence="3 4" key="1">
    <citation type="submission" date="2024-03" db="EMBL/GenBank/DDBJ databases">
        <title>Complete genome sequence of the green alga Chloropicon roscoffensis RCC1871.</title>
        <authorList>
            <person name="Lemieux C."/>
            <person name="Pombert J.-F."/>
            <person name="Otis C."/>
            <person name="Turmel M."/>
        </authorList>
    </citation>
    <scope>NUCLEOTIDE SEQUENCE [LARGE SCALE GENOMIC DNA]</scope>
    <source>
        <strain evidence="3 4">RCC1871</strain>
    </source>
</reference>
<dbReference type="InterPro" id="IPR006551">
    <property type="entry name" value="Polynucleotide_phosphatase"/>
</dbReference>
<organism evidence="3 4">
    <name type="scientific">Chloropicon roscoffensis</name>
    <dbReference type="NCBI Taxonomy" id="1461544"/>
    <lineage>
        <taxon>Eukaryota</taxon>
        <taxon>Viridiplantae</taxon>
        <taxon>Chlorophyta</taxon>
        <taxon>Chloropicophyceae</taxon>
        <taxon>Chloropicales</taxon>
        <taxon>Chloropicaceae</taxon>
        <taxon>Chloropicon</taxon>
    </lineage>
</organism>